<reference evidence="3 4" key="1">
    <citation type="submission" date="2020-04" db="EMBL/GenBank/DDBJ databases">
        <title>Phylogenetic Diversity and Antibacterial Activity against Ralstonia solanacearum of Endophytic Actinomycete Isolated from Moss.</title>
        <authorList>
            <person name="Zhuang X."/>
        </authorList>
    </citation>
    <scope>NUCLEOTIDE SEQUENCE [LARGE SCALE GENOMIC DNA]</scope>
    <source>
        <strain evidence="3 4">LD120</strain>
    </source>
</reference>
<accession>A0ABX1H8X1</accession>
<organism evidence="3 4">
    <name type="scientific">Streptomyces physcomitrii</name>
    <dbReference type="NCBI Taxonomy" id="2724184"/>
    <lineage>
        <taxon>Bacteria</taxon>
        <taxon>Bacillati</taxon>
        <taxon>Actinomycetota</taxon>
        <taxon>Actinomycetes</taxon>
        <taxon>Kitasatosporales</taxon>
        <taxon>Streptomycetaceae</taxon>
        <taxon>Streptomyces</taxon>
    </lineage>
</organism>
<sequence length="66" mass="6894">MLFLVAALMLLGIVLGAVVHAPLTVSLVAAAVIGVWLAVFTAREYHGRRTRTGRTAAARTPQGGHS</sequence>
<dbReference type="EMBL" id="JAAWWP010000022">
    <property type="protein sequence ID" value="NKI44832.1"/>
    <property type="molecule type" value="Genomic_DNA"/>
</dbReference>
<proteinExistence type="predicted"/>
<evidence type="ECO:0000256" key="1">
    <source>
        <dbReference type="SAM" id="MobiDB-lite"/>
    </source>
</evidence>
<evidence type="ECO:0000313" key="3">
    <source>
        <dbReference type="EMBL" id="NKI44832.1"/>
    </source>
</evidence>
<gene>
    <name evidence="3" type="ORF">HFV08_27035</name>
</gene>
<feature type="region of interest" description="Disordered" evidence="1">
    <location>
        <begin position="47"/>
        <end position="66"/>
    </location>
</feature>
<keyword evidence="2" id="KW-1133">Transmembrane helix</keyword>
<keyword evidence="2" id="KW-0812">Transmembrane</keyword>
<evidence type="ECO:0000256" key="2">
    <source>
        <dbReference type="SAM" id="Phobius"/>
    </source>
</evidence>
<evidence type="ECO:0000313" key="4">
    <source>
        <dbReference type="Proteomes" id="UP000772196"/>
    </source>
</evidence>
<keyword evidence="2" id="KW-0472">Membrane</keyword>
<keyword evidence="4" id="KW-1185">Reference proteome</keyword>
<evidence type="ECO:0008006" key="5">
    <source>
        <dbReference type="Google" id="ProtNLM"/>
    </source>
</evidence>
<name>A0ABX1H8X1_9ACTN</name>
<feature type="transmembrane region" description="Helical" evidence="2">
    <location>
        <begin position="26"/>
        <end position="45"/>
    </location>
</feature>
<dbReference type="RefSeq" id="WP_168543071.1">
    <property type="nucleotide sequence ID" value="NZ_JAAWWP010000022.1"/>
</dbReference>
<comment type="caution">
    <text evidence="3">The sequence shown here is derived from an EMBL/GenBank/DDBJ whole genome shotgun (WGS) entry which is preliminary data.</text>
</comment>
<dbReference type="Proteomes" id="UP000772196">
    <property type="component" value="Unassembled WGS sequence"/>
</dbReference>
<protein>
    <recommendedName>
        <fullName evidence="5">Small hydrophobic membrane protein</fullName>
    </recommendedName>
</protein>